<comment type="similarity">
    <text evidence="2">Belongs to the nematode transthyretin-like family.</text>
</comment>
<dbReference type="AlphaFoldDB" id="A0A0N5D4Y3"/>
<organism evidence="8">
    <name type="scientific">Thelazia callipaeda</name>
    <name type="common">Oriental eyeworm</name>
    <name type="synonym">Parasitic nematode</name>
    <dbReference type="NCBI Taxonomy" id="103827"/>
    <lineage>
        <taxon>Eukaryota</taxon>
        <taxon>Metazoa</taxon>
        <taxon>Ecdysozoa</taxon>
        <taxon>Nematoda</taxon>
        <taxon>Chromadorea</taxon>
        <taxon>Rhabditida</taxon>
        <taxon>Spirurina</taxon>
        <taxon>Spiruromorpha</taxon>
        <taxon>Thelazioidea</taxon>
        <taxon>Thelaziidae</taxon>
        <taxon>Thelazia</taxon>
    </lineage>
</organism>
<evidence type="ECO:0000313" key="8">
    <source>
        <dbReference type="WBParaSite" id="TCLT_0000804601-mRNA-1"/>
    </source>
</evidence>
<evidence type="ECO:0000256" key="4">
    <source>
        <dbReference type="ARBA" id="ARBA00022729"/>
    </source>
</evidence>
<accession>A0A0N5D4Y3</accession>
<dbReference type="GO" id="GO:0005576">
    <property type="term" value="C:extracellular region"/>
    <property type="evidence" value="ECO:0007669"/>
    <property type="project" value="UniProtKB-SubCell"/>
</dbReference>
<feature type="chain" id="PRO_5043126611" evidence="5">
    <location>
        <begin position="20"/>
        <end position="394"/>
    </location>
</feature>
<feature type="signal peptide" evidence="5">
    <location>
        <begin position="1"/>
        <end position="19"/>
    </location>
</feature>
<evidence type="ECO:0000256" key="1">
    <source>
        <dbReference type="ARBA" id="ARBA00004613"/>
    </source>
</evidence>
<dbReference type="EMBL" id="UYYF01004574">
    <property type="protein sequence ID" value="VDN05553.1"/>
    <property type="molecule type" value="Genomic_DNA"/>
</dbReference>
<comment type="subcellular location">
    <subcellularLocation>
        <location evidence="1">Secreted</location>
    </subcellularLocation>
</comment>
<evidence type="ECO:0000256" key="5">
    <source>
        <dbReference type="SAM" id="SignalP"/>
    </source>
</evidence>
<dbReference type="InterPro" id="IPR001534">
    <property type="entry name" value="Transthyretin-like"/>
</dbReference>
<evidence type="ECO:0000313" key="7">
    <source>
        <dbReference type="Proteomes" id="UP000276776"/>
    </source>
</evidence>
<keyword evidence="7" id="KW-1185">Reference proteome</keyword>
<reference evidence="6 7" key="2">
    <citation type="submission" date="2018-11" db="EMBL/GenBank/DDBJ databases">
        <authorList>
            <consortium name="Pathogen Informatics"/>
        </authorList>
    </citation>
    <scope>NUCLEOTIDE SEQUENCE [LARGE SCALE GENOMIC DNA]</scope>
</reference>
<dbReference type="WBParaSite" id="TCLT_0000804601-mRNA-1">
    <property type="protein sequence ID" value="TCLT_0000804601-mRNA-1"/>
    <property type="gene ID" value="TCLT_0000804601"/>
</dbReference>
<protein>
    <submittedName>
        <fullName evidence="8">Transthyretin-like family protein</fullName>
    </submittedName>
</protein>
<evidence type="ECO:0000256" key="3">
    <source>
        <dbReference type="ARBA" id="ARBA00022525"/>
    </source>
</evidence>
<dbReference type="Gene3D" id="2.60.40.3330">
    <property type="match status" value="3"/>
</dbReference>
<evidence type="ECO:0000313" key="6">
    <source>
        <dbReference type="EMBL" id="VDN05553.1"/>
    </source>
</evidence>
<dbReference type="OrthoDB" id="5912452at2759"/>
<dbReference type="GO" id="GO:0009986">
    <property type="term" value="C:cell surface"/>
    <property type="evidence" value="ECO:0007669"/>
    <property type="project" value="InterPro"/>
</dbReference>
<dbReference type="Proteomes" id="UP000276776">
    <property type="component" value="Unassembled WGS sequence"/>
</dbReference>
<proteinExistence type="inferred from homology"/>
<gene>
    <name evidence="6" type="ORF">TCLT_LOCUS8035</name>
</gene>
<sequence length="394" mass="44281">MKKHIVFLVCFILPNFGNSIFFELSRVQSVAVQGVLLCEGRPLPNHQVILIDKDGLDPDDIMGKNVTDQMGHFFVHGNESEWTAIDPILVIRHKCNDGGIPCDREWRLGIPVKYISNEGDAQKIMDVGILNAEVVFYGEKRECLLLSKMRPLSSVFAYLIIAIIHTANTFLEQSVRVRGRLLCGSQPASGVLVKLVDKDNGPNPDDLMAISYTDSGGRFDLHGNSYEFSTIDPEIRIYHDCNDYGRPCQREWVIRIPERYVSKGAEAGETMRLGEINLEVVGRLLCGNQSASGVRVKLVDDDFGSDPDDDLDAGYTDQNGYFNLSGGTNEITTIDPHLKIYHDCNDDATPCQRRWKFELPNHYITNGKVPQKILHFGTWNLEAIMPDESHDCIH</sequence>
<dbReference type="InterPro" id="IPR038479">
    <property type="entry name" value="Transthyretin-like_sf"/>
</dbReference>
<reference evidence="8" key="1">
    <citation type="submission" date="2017-02" db="UniProtKB">
        <authorList>
            <consortium name="WormBaseParasite"/>
        </authorList>
    </citation>
    <scope>IDENTIFICATION</scope>
</reference>
<name>A0A0N5D4Y3_THECL</name>
<dbReference type="PANTHER" id="PTHR21700">
    <property type="entry name" value="TRANSTHYRETIN-LIKE FAMILY PROTEIN-RELATED"/>
    <property type="match status" value="1"/>
</dbReference>
<keyword evidence="4 5" id="KW-0732">Signal</keyword>
<dbReference type="Pfam" id="PF01060">
    <property type="entry name" value="TTR-52"/>
    <property type="match status" value="3"/>
</dbReference>
<keyword evidence="3" id="KW-0964">Secreted</keyword>
<evidence type="ECO:0000256" key="2">
    <source>
        <dbReference type="ARBA" id="ARBA00010112"/>
    </source>
</evidence>
<dbReference type="PANTHER" id="PTHR21700:SF44">
    <property type="entry name" value="TRANSTHYRETIN-LIKE FAMILY PROTEIN"/>
    <property type="match status" value="1"/>
</dbReference>